<keyword evidence="3" id="KW-0238">DNA-binding</keyword>
<feature type="domain" description="HTH lysR-type" evidence="5">
    <location>
        <begin position="1"/>
        <end position="58"/>
    </location>
</feature>
<comment type="caution">
    <text evidence="6">The sequence shown here is derived from an EMBL/GenBank/DDBJ whole genome shotgun (WGS) entry which is preliminary data.</text>
</comment>
<dbReference type="EMBL" id="DYWT01000140">
    <property type="protein sequence ID" value="HJF31813.1"/>
    <property type="molecule type" value="Genomic_DNA"/>
</dbReference>
<dbReference type="Pfam" id="PF03466">
    <property type="entry name" value="LysR_substrate"/>
    <property type="match status" value="1"/>
</dbReference>
<organism evidence="6 7">
    <name type="scientific">Sporosarcina psychrophila</name>
    <name type="common">Bacillus psychrophilus</name>
    <dbReference type="NCBI Taxonomy" id="1476"/>
    <lineage>
        <taxon>Bacteria</taxon>
        <taxon>Bacillati</taxon>
        <taxon>Bacillota</taxon>
        <taxon>Bacilli</taxon>
        <taxon>Bacillales</taxon>
        <taxon>Caryophanaceae</taxon>
        <taxon>Sporosarcina</taxon>
    </lineage>
</organism>
<dbReference type="Gene3D" id="3.40.190.290">
    <property type="match status" value="1"/>
</dbReference>
<dbReference type="GO" id="GO:0000976">
    <property type="term" value="F:transcription cis-regulatory region binding"/>
    <property type="evidence" value="ECO:0007669"/>
    <property type="project" value="TreeGrafter"/>
</dbReference>
<dbReference type="Proteomes" id="UP000698173">
    <property type="component" value="Unassembled WGS sequence"/>
</dbReference>
<dbReference type="AlphaFoldDB" id="A0A921KD96"/>
<name>A0A921KD96_SPOPS</name>
<dbReference type="SUPFAM" id="SSF53850">
    <property type="entry name" value="Periplasmic binding protein-like II"/>
    <property type="match status" value="1"/>
</dbReference>
<dbReference type="InterPro" id="IPR000847">
    <property type="entry name" value="LysR_HTH_N"/>
</dbReference>
<dbReference type="CDD" id="cd05466">
    <property type="entry name" value="PBP2_LTTR_substrate"/>
    <property type="match status" value="1"/>
</dbReference>
<comment type="similarity">
    <text evidence="1">Belongs to the LysR transcriptional regulatory family.</text>
</comment>
<dbReference type="Pfam" id="PF00126">
    <property type="entry name" value="HTH_1"/>
    <property type="match status" value="1"/>
</dbReference>
<dbReference type="SUPFAM" id="SSF46785">
    <property type="entry name" value="Winged helix' DNA-binding domain"/>
    <property type="match status" value="1"/>
</dbReference>
<accession>A0A921KD96</accession>
<dbReference type="PRINTS" id="PR00039">
    <property type="entry name" value="HTHLYSR"/>
</dbReference>
<dbReference type="InterPro" id="IPR005119">
    <property type="entry name" value="LysR_subst-bd"/>
</dbReference>
<keyword evidence="2" id="KW-0805">Transcription regulation</keyword>
<evidence type="ECO:0000256" key="2">
    <source>
        <dbReference type="ARBA" id="ARBA00023015"/>
    </source>
</evidence>
<dbReference type="Gene3D" id="1.10.10.10">
    <property type="entry name" value="Winged helix-like DNA-binding domain superfamily/Winged helix DNA-binding domain"/>
    <property type="match status" value="1"/>
</dbReference>
<evidence type="ECO:0000313" key="7">
    <source>
        <dbReference type="Proteomes" id="UP000698173"/>
    </source>
</evidence>
<sequence>MDYQWLKTFIVAAETLNFRKASEKLMLSQPSVTVHIRLLEERLGTTLFDRLNNRVTLSDAGKIFYPEAVRLTEDADASVNRMHAFSQGYRRNWTIAISPLMAETILPYLLRSFMKRHPDVELSIRIEESEMIEQLVDNGAAHLGISALDATFKNIESILIYEDPILFIMPTDPYDEESGPPIDVSHALRENHLFTHHHPVYWDDLLFILNKHIPGIRTMKVTQAHIAKRFIQEGLGVSFLPHSIVRRELIEGRLMQPHFDLFELPTVSTYILVKKKGRLEEEFINQVSNYYFG</sequence>
<proteinExistence type="inferred from homology"/>
<gene>
    <name evidence="6" type="ORF">K8V56_08535</name>
</gene>
<dbReference type="InterPro" id="IPR036390">
    <property type="entry name" value="WH_DNA-bd_sf"/>
</dbReference>
<evidence type="ECO:0000256" key="4">
    <source>
        <dbReference type="ARBA" id="ARBA00023163"/>
    </source>
</evidence>
<reference evidence="6" key="1">
    <citation type="journal article" date="2021" name="PeerJ">
        <title>Extensive microbial diversity within the chicken gut microbiome revealed by metagenomics and culture.</title>
        <authorList>
            <person name="Gilroy R."/>
            <person name="Ravi A."/>
            <person name="Getino M."/>
            <person name="Pursley I."/>
            <person name="Horton D.L."/>
            <person name="Alikhan N.F."/>
            <person name="Baker D."/>
            <person name="Gharbi K."/>
            <person name="Hall N."/>
            <person name="Watson M."/>
            <person name="Adriaenssens E.M."/>
            <person name="Foster-Nyarko E."/>
            <person name="Jarju S."/>
            <person name="Secka A."/>
            <person name="Antonio M."/>
            <person name="Oren A."/>
            <person name="Chaudhuri R.R."/>
            <person name="La Ragione R."/>
            <person name="Hildebrand F."/>
            <person name="Pallen M.J."/>
        </authorList>
    </citation>
    <scope>NUCLEOTIDE SEQUENCE</scope>
    <source>
        <strain evidence="6">CHK171-7178</strain>
    </source>
</reference>
<dbReference type="PANTHER" id="PTHR30126:SF64">
    <property type="entry name" value="HTH-TYPE TRANSCRIPTIONAL REGULATOR CITR"/>
    <property type="match status" value="1"/>
</dbReference>
<dbReference type="PANTHER" id="PTHR30126">
    <property type="entry name" value="HTH-TYPE TRANSCRIPTIONAL REGULATOR"/>
    <property type="match status" value="1"/>
</dbReference>
<protein>
    <submittedName>
        <fullName evidence="6">LysR family transcriptional regulator</fullName>
    </submittedName>
</protein>
<evidence type="ECO:0000313" key="6">
    <source>
        <dbReference type="EMBL" id="HJF31813.1"/>
    </source>
</evidence>
<evidence type="ECO:0000256" key="3">
    <source>
        <dbReference type="ARBA" id="ARBA00023125"/>
    </source>
</evidence>
<dbReference type="PROSITE" id="PS50931">
    <property type="entry name" value="HTH_LYSR"/>
    <property type="match status" value="1"/>
</dbReference>
<dbReference type="GO" id="GO:0003700">
    <property type="term" value="F:DNA-binding transcription factor activity"/>
    <property type="evidence" value="ECO:0007669"/>
    <property type="project" value="InterPro"/>
</dbReference>
<evidence type="ECO:0000259" key="5">
    <source>
        <dbReference type="PROSITE" id="PS50931"/>
    </source>
</evidence>
<reference evidence="6" key="2">
    <citation type="submission" date="2021-09" db="EMBL/GenBank/DDBJ databases">
        <authorList>
            <person name="Gilroy R."/>
        </authorList>
    </citation>
    <scope>NUCLEOTIDE SEQUENCE</scope>
    <source>
        <strain evidence="6">CHK171-7178</strain>
    </source>
</reference>
<dbReference type="InterPro" id="IPR036388">
    <property type="entry name" value="WH-like_DNA-bd_sf"/>
</dbReference>
<keyword evidence="4" id="KW-0804">Transcription</keyword>
<evidence type="ECO:0000256" key="1">
    <source>
        <dbReference type="ARBA" id="ARBA00009437"/>
    </source>
</evidence>